<gene>
    <name evidence="1" type="ORF">B11C_20015</name>
    <name evidence="2" type="ORF">B11C_40376</name>
</gene>
<accession>E6YYZ8</accession>
<proteinExistence type="predicted"/>
<name>E6YYZ8_BARSR</name>
<dbReference type="EMBL" id="FN645509">
    <property type="protein sequence ID" value="CBI82521.1"/>
    <property type="molecule type" value="Genomic_DNA"/>
</dbReference>
<evidence type="ECO:0000313" key="2">
    <source>
        <dbReference type="EMBL" id="CBI82521.1"/>
    </source>
</evidence>
<evidence type="ECO:0000313" key="1">
    <source>
        <dbReference type="EMBL" id="CBI81738.1"/>
    </source>
</evidence>
<organism evidence="1">
    <name type="scientific">Bartonella schoenbuchensis (strain DSM 13525 / NCTC 13165 / R1)</name>
    <dbReference type="NCBI Taxonomy" id="687861"/>
    <lineage>
        <taxon>Bacteria</taxon>
        <taxon>Pseudomonadati</taxon>
        <taxon>Pseudomonadota</taxon>
        <taxon>Alphaproteobacteria</taxon>
        <taxon>Hyphomicrobiales</taxon>
        <taxon>Bartonellaceae</taxon>
        <taxon>Bartonella</taxon>
    </lineage>
</organism>
<sequence length="42" mass="4605">MTRYMRVAYSDLVGCSYAIQNPHGESITTDYAPCFSAPGALF</sequence>
<dbReference type="EMBL" id="FN645507">
    <property type="protein sequence ID" value="CBI81738.1"/>
    <property type="molecule type" value="Genomic_DNA"/>
</dbReference>
<dbReference type="AlphaFoldDB" id="E6YYZ8"/>
<protein>
    <submittedName>
        <fullName evidence="1">Anti-repressor protein</fullName>
    </submittedName>
</protein>
<reference evidence="1" key="1">
    <citation type="journal article" date="2011" name="PLoS Genet.">
        <title>Parallel evolution of a type IV secretion system in radiating lineages of the host-restricted bacterial pathogen Bartonella.</title>
        <authorList>
            <person name="Engel P."/>
            <person name="Salzburger W."/>
            <person name="Liesch M."/>
            <person name="Chang C.C."/>
            <person name="Maruyama S."/>
            <person name="Lanz C."/>
            <person name="Calteau A."/>
            <person name="Lajus A."/>
            <person name="Medigue C."/>
            <person name="Schuster S.C."/>
            <person name="Dehio C."/>
        </authorList>
    </citation>
    <scope>NUCLEOTIDE SEQUENCE</scope>
    <source>
        <strain evidence="1">R1</strain>
    </source>
</reference>